<accession>A0A0K9Z122</accession>
<organism evidence="3 4">
    <name type="scientific">Brevibacillus reuszeri</name>
    <dbReference type="NCBI Taxonomy" id="54915"/>
    <lineage>
        <taxon>Bacteria</taxon>
        <taxon>Bacillati</taxon>
        <taxon>Bacillota</taxon>
        <taxon>Bacilli</taxon>
        <taxon>Bacillales</taxon>
        <taxon>Paenibacillaceae</taxon>
        <taxon>Brevibacillus</taxon>
    </lineage>
</organism>
<feature type="transmembrane region" description="Helical" evidence="1">
    <location>
        <begin position="59"/>
        <end position="77"/>
    </location>
</feature>
<keyword evidence="1" id="KW-0812">Transmembrane</keyword>
<evidence type="ECO:0000313" key="5">
    <source>
        <dbReference type="Proteomes" id="UP000319578"/>
    </source>
</evidence>
<evidence type="ECO:0000313" key="4">
    <source>
        <dbReference type="Proteomes" id="UP000036834"/>
    </source>
</evidence>
<proteinExistence type="predicted"/>
<feature type="transmembrane region" description="Helical" evidence="1">
    <location>
        <begin position="182"/>
        <end position="201"/>
    </location>
</feature>
<name>A0A0K9Z122_9BACL</name>
<sequence length="264" mass="30187">MRKLYMELIRMRFLTMLAYRVNYYSGIIIYAINIGAYYFLWGAIYGGQQQLGGLSVEQMTSYVAIAWMSRAFYFNNIDTEIAQDVREGKVAIEMIRPYNYLSVKTAQAFGEGIFRFLFFAGPGIFLISLIIPFSFPATAAGWGLYLISLMFAFLINTQVNLLTGLFTFFLFRNDGMMRAKRVVVDLMSGLVLPISFFPGWAQTAMDFLPFQAINYYPSLIFTGAITSTRSWELIGFQVIWMFVILVPILLLWRRAKSKLVVQGG</sequence>
<dbReference type="PATRIC" id="fig|54915.3.peg.5785"/>
<dbReference type="RefSeq" id="WP_049736929.1">
    <property type="nucleotide sequence ID" value="NZ_BJON01000006.1"/>
</dbReference>
<feature type="transmembrane region" description="Helical" evidence="1">
    <location>
        <begin position="145"/>
        <end position="170"/>
    </location>
</feature>
<feature type="transmembrane region" description="Helical" evidence="1">
    <location>
        <begin position="233"/>
        <end position="252"/>
    </location>
</feature>
<dbReference type="PANTHER" id="PTHR36832:SF1">
    <property type="entry name" value="SLR1174 PROTEIN"/>
    <property type="match status" value="1"/>
</dbReference>
<evidence type="ECO:0000313" key="3">
    <source>
        <dbReference type="EMBL" id="KNB74678.1"/>
    </source>
</evidence>
<dbReference type="Proteomes" id="UP000036834">
    <property type="component" value="Unassembled WGS sequence"/>
</dbReference>
<dbReference type="Pfam" id="PF06182">
    <property type="entry name" value="ABC2_membrane_6"/>
    <property type="match status" value="1"/>
</dbReference>
<reference evidence="4" key="1">
    <citation type="submission" date="2015-07" db="EMBL/GenBank/DDBJ databases">
        <title>Genome sequencing project for genomic taxonomy and phylogenomics of Bacillus-like bacteria.</title>
        <authorList>
            <person name="Liu B."/>
            <person name="Wang J."/>
            <person name="Zhu Y."/>
            <person name="Liu G."/>
            <person name="Chen Q."/>
            <person name="Chen Z."/>
            <person name="Lan J."/>
            <person name="Che J."/>
            <person name="Ge C."/>
            <person name="Shi H."/>
            <person name="Pan Z."/>
            <person name="Liu X."/>
        </authorList>
    </citation>
    <scope>NUCLEOTIDE SEQUENCE [LARGE SCALE GENOMIC DNA]</scope>
    <source>
        <strain evidence="4">DSM 9887</strain>
    </source>
</reference>
<dbReference type="EMBL" id="LGIQ01000002">
    <property type="protein sequence ID" value="KNB74678.1"/>
    <property type="molecule type" value="Genomic_DNA"/>
</dbReference>
<dbReference type="STRING" id="54915.ADS79_03055"/>
<comment type="caution">
    <text evidence="3">The sequence shown here is derived from an EMBL/GenBank/DDBJ whole genome shotgun (WGS) entry which is preliminary data.</text>
</comment>
<dbReference type="InterPro" id="IPR010390">
    <property type="entry name" value="ABC-2_transporter-like"/>
</dbReference>
<keyword evidence="1" id="KW-1133">Transmembrane helix</keyword>
<gene>
    <name evidence="3" type="ORF">ADS79_03055</name>
    <name evidence="2" type="ORF">BRE01_13760</name>
</gene>
<dbReference type="Proteomes" id="UP000319578">
    <property type="component" value="Unassembled WGS sequence"/>
</dbReference>
<evidence type="ECO:0000313" key="2">
    <source>
        <dbReference type="EMBL" id="GED67674.1"/>
    </source>
</evidence>
<feature type="transmembrane region" description="Helical" evidence="1">
    <location>
        <begin position="21"/>
        <end position="39"/>
    </location>
</feature>
<feature type="transmembrane region" description="Helical" evidence="1">
    <location>
        <begin position="113"/>
        <end position="133"/>
    </location>
</feature>
<evidence type="ECO:0000256" key="1">
    <source>
        <dbReference type="SAM" id="Phobius"/>
    </source>
</evidence>
<reference evidence="3" key="2">
    <citation type="submission" date="2015-07" db="EMBL/GenBank/DDBJ databases">
        <title>MeaNS - Measles Nucleotide Surveillance Program.</title>
        <authorList>
            <person name="Tran T."/>
            <person name="Druce J."/>
        </authorList>
    </citation>
    <scope>NUCLEOTIDE SEQUENCE</scope>
    <source>
        <strain evidence="3">DSM 9887</strain>
    </source>
</reference>
<reference evidence="2 5" key="3">
    <citation type="submission" date="2019-06" db="EMBL/GenBank/DDBJ databases">
        <title>Whole genome shotgun sequence of Brevibacillus reuszeri NBRC 15719.</title>
        <authorList>
            <person name="Hosoyama A."/>
            <person name="Uohara A."/>
            <person name="Ohji S."/>
            <person name="Ichikawa N."/>
        </authorList>
    </citation>
    <scope>NUCLEOTIDE SEQUENCE [LARGE SCALE GENOMIC DNA]</scope>
    <source>
        <strain evidence="2 5">NBRC 15719</strain>
    </source>
</reference>
<dbReference type="OrthoDB" id="2027431at2"/>
<protein>
    <submittedName>
        <fullName evidence="3">Daunorubicin ABC transporter permease</fullName>
    </submittedName>
</protein>
<dbReference type="PANTHER" id="PTHR36832">
    <property type="entry name" value="SLR1174 PROTEIN-RELATED"/>
    <property type="match status" value="1"/>
</dbReference>
<keyword evidence="5" id="KW-1185">Reference proteome</keyword>
<dbReference type="AlphaFoldDB" id="A0A0K9Z122"/>
<keyword evidence="1" id="KW-0472">Membrane</keyword>
<dbReference type="EMBL" id="BJON01000006">
    <property type="protein sequence ID" value="GED67674.1"/>
    <property type="molecule type" value="Genomic_DNA"/>
</dbReference>